<organism evidence="2 3">
    <name type="scientific">Cynara cardunculus var. scolymus</name>
    <name type="common">Globe artichoke</name>
    <name type="synonym">Cynara scolymus</name>
    <dbReference type="NCBI Taxonomy" id="59895"/>
    <lineage>
        <taxon>Eukaryota</taxon>
        <taxon>Viridiplantae</taxon>
        <taxon>Streptophyta</taxon>
        <taxon>Embryophyta</taxon>
        <taxon>Tracheophyta</taxon>
        <taxon>Spermatophyta</taxon>
        <taxon>Magnoliopsida</taxon>
        <taxon>eudicotyledons</taxon>
        <taxon>Gunneridae</taxon>
        <taxon>Pentapetalae</taxon>
        <taxon>asterids</taxon>
        <taxon>campanulids</taxon>
        <taxon>Asterales</taxon>
        <taxon>Asteraceae</taxon>
        <taxon>Carduoideae</taxon>
        <taxon>Cardueae</taxon>
        <taxon>Carduinae</taxon>
        <taxon>Cynara</taxon>
    </lineage>
</organism>
<evidence type="ECO:0000313" key="2">
    <source>
        <dbReference type="EMBL" id="KVH96967.1"/>
    </source>
</evidence>
<dbReference type="InterPro" id="IPR001005">
    <property type="entry name" value="SANT/Myb"/>
</dbReference>
<keyword evidence="3" id="KW-1185">Reference proteome</keyword>
<sequence length="184" mass="21612">MVGIEQNCGSYFQGPIDLWLGRFDFEEKQRKQQVEQGGWNCRWWRQPDLELWLMEVMRTPNGEIKVGLKKGAWDLEEDQKLISYINRYGIWNWSHMPKFAEHVNHVNDIPNPLFSWTSEDDNSSSNSVPTPKGYGVEFIADHHDVSSPGTIEDLQCFWRQLCPFENLELGNIHQDMFSDNVYND</sequence>
<name>A0A124SDH4_CYNCS</name>
<protein>
    <recommendedName>
        <fullName evidence="1">Myb-like domain-containing protein</fullName>
    </recommendedName>
</protein>
<reference evidence="2 3" key="1">
    <citation type="journal article" date="2016" name="Sci. Rep.">
        <title>The genome sequence of the outbreeding globe artichoke constructed de novo incorporating a phase-aware low-pass sequencing strategy of F1 progeny.</title>
        <authorList>
            <person name="Scaglione D."/>
            <person name="Reyes-Chin-Wo S."/>
            <person name="Acquadro A."/>
            <person name="Froenicke L."/>
            <person name="Portis E."/>
            <person name="Beitel C."/>
            <person name="Tirone M."/>
            <person name="Mauro R."/>
            <person name="Lo Monaco A."/>
            <person name="Mauromicale G."/>
            <person name="Faccioli P."/>
            <person name="Cattivelli L."/>
            <person name="Rieseberg L."/>
            <person name="Michelmore R."/>
            <person name="Lanteri S."/>
        </authorList>
    </citation>
    <scope>NUCLEOTIDE SEQUENCE [LARGE SCALE GENOMIC DNA]</scope>
    <source>
        <strain evidence="2">2C</strain>
    </source>
</reference>
<feature type="non-terminal residue" evidence="2">
    <location>
        <position position="1"/>
    </location>
</feature>
<proteinExistence type="predicted"/>
<evidence type="ECO:0000259" key="1">
    <source>
        <dbReference type="PROSITE" id="PS50090"/>
    </source>
</evidence>
<dbReference type="PROSITE" id="PS50090">
    <property type="entry name" value="MYB_LIKE"/>
    <property type="match status" value="1"/>
</dbReference>
<dbReference type="SUPFAM" id="SSF46689">
    <property type="entry name" value="Homeodomain-like"/>
    <property type="match status" value="1"/>
</dbReference>
<dbReference type="Proteomes" id="UP000243975">
    <property type="component" value="Unassembled WGS sequence"/>
</dbReference>
<accession>A0A124SDH4</accession>
<gene>
    <name evidence="2" type="ORF">Ccrd_000939</name>
</gene>
<evidence type="ECO:0000313" key="3">
    <source>
        <dbReference type="Proteomes" id="UP000243975"/>
    </source>
</evidence>
<dbReference type="Gene3D" id="1.10.10.60">
    <property type="entry name" value="Homeodomain-like"/>
    <property type="match status" value="1"/>
</dbReference>
<feature type="domain" description="Myb-like" evidence="1">
    <location>
        <begin position="65"/>
        <end position="98"/>
    </location>
</feature>
<comment type="caution">
    <text evidence="2">The sequence shown here is derived from an EMBL/GenBank/DDBJ whole genome shotgun (WGS) entry which is preliminary data.</text>
</comment>
<dbReference type="InterPro" id="IPR009057">
    <property type="entry name" value="Homeodomain-like_sf"/>
</dbReference>
<dbReference type="EMBL" id="LEKV01003931">
    <property type="protein sequence ID" value="KVH96967.1"/>
    <property type="molecule type" value="Genomic_DNA"/>
</dbReference>
<dbReference type="Gramene" id="KVH96967">
    <property type="protein sequence ID" value="KVH96967"/>
    <property type="gene ID" value="Ccrd_000939"/>
</dbReference>
<dbReference type="AlphaFoldDB" id="A0A124SDH4"/>